<protein>
    <recommendedName>
        <fullName evidence="2">DUF7918 domain-containing protein</fullName>
    </recommendedName>
</protein>
<keyword evidence="4" id="KW-1185">Reference proteome</keyword>
<gene>
    <name evidence="3" type="ORF">EJ06DRAFT_549836</name>
</gene>
<dbReference type="Pfam" id="PF25534">
    <property type="entry name" value="DUF7918"/>
    <property type="match status" value="1"/>
</dbReference>
<evidence type="ECO:0000256" key="1">
    <source>
        <dbReference type="SAM" id="MobiDB-lite"/>
    </source>
</evidence>
<evidence type="ECO:0000313" key="4">
    <source>
        <dbReference type="Proteomes" id="UP000799640"/>
    </source>
</evidence>
<dbReference type="InterPro" id="IPR057678">
    <property type="entry name" value="DUF7918"/>
</dbReference>
<evidence type="ECO:0000259" key="2">
    <source>
        <dbReference type="Pfam" id="PF25534"/>
    </source>
</evidence>
<proteinExistence type="predicted"/>
<sequence length="277" mass="31460">MAILPGLPGLNVTIVSNGETLPEYSQPDGDDAPQPRTTVCYIESKAGQYFEIRVQFDEDFTHRKYDINVRPTLDGRALTGLVPSRGRLHPVTLASQISFIDGRWVEQNYMFTNLVTVDDQSGQRSGAQDLGKIEVRLHRCEQLDLYPGPSEQKYDLEKKSIAEKALKGKAISHSATLGQPKTIKRPDHVRINWIDTLQHPFATFEFRYRSKRDLETEYIIPRAEEKKGIDRDGFEMVDQPVKSEDRTQTTKRKLSTAGGGPTRSRIKREVETIDLTD</sequence>
<dbReference type="AlphaFoldDB" id="A0A6G1HTF6"/>
<dbReference type="Proteomes" id="UP000799640">
    <property type="component" value="Unassembled WGS sequence"/>
</dbReference>
<dbReference type="PANTHER" id="PTHR36223:SF1">
    <property type="entry name" value="TRANSCRIPTION ELONGATION FACTOR EAF N-TERMINAL DOMAIN-CONTAINING PROTEIN"/>
    <property type="match status" value="1"/>
</dbReference>
<dbReference type="OrthoDB" id="3364132at2759"/>
<evidence type="ECO:0000313" key="3">
    <source>
        <dbReference type="EMBL" id="KAF2399127.1"/>
    </source>
</evidence>
<organism evidence="3 4">
    <name type="scientific">Trichodelitschia bisporula</name>
    <dbReference type="NCBI Taxonomy" id="703511"/>
    <lineage>
        <taxon>Eukaryota</taxon>
        <taxon>Fungi</taxon>
        <taxon>Dikarya</taxon>
        <taxon>Ascomycota</taxon>
        <taxon>Pezizomycotina</taxon>
        <taxon>Dothideomycetes</taxon>
        <taxon>Dothideomycetes incertae sedis</taxon>
        <taxon>Phaeotrichales</taxon>
        <taxon>Phaeotrichaceae</taxon>
        <taxon>Trichodelitschia</taxon>
    </lineage>
</organism>
<feature type="domain" description="DUF7918" evidence="2">
    <location>
        <begin position="9"/>
        <end position="222"/>
    </location>
</feature>
<reference evidence="3" key="1">
    <citation type="journal article" date="2020" name="Stud. Mycol.">
        <title>101 Dothideomycetes genomes: a test case for predicting lifestyles and emergence of pathogens.</title>
        <authorList>
            <person name="Haridas S."/>
            <person name="Albert R."/>
            <person name="Binder M."/>
            <person name="Bloem J."/>
            <person name="Labutti K."/>
            <person name="Salamov A."/>
            <person name="Andreopoulos B."/>
            <person name="Baker S."/>
            <person name="Barry K."/>
            <person name="Bills G."/>
            <person name="Bluhm B."/>
            <person name="Cannon C."/>
            <person name="Castanera R."/>
            <person name="Culley D."/>
            <person name="Daum C."/>
            <person name="Ezra D."/>
            <person name="Gonzalez J."/>
            <person name="Henrissat B."/>
            <person name="Kuo A."/>
            <person name="Liang C."/>
            <person name="Lipzen A."/>
            <person name="Lutzoni F."/>
            <person name="Magnuson J."/>
            <person name="Mondo S."/>
            <person name="Nolan M."/>
            <person name="Ohm R."/>
            <person name="Pangilinan J."/>
            <person name="Park H.-J."/>
            <person name="Ramirez L."/>
            <person name="Alfaro M."/>
            <person name="Sun H."/>
            <person name="Tritt A."/>
            <person name="Yoshinaga Y."/>
            <person name="Zwiers L.-H."/>
            <person name="Turgeon B."/>
            <person name="Goodwin S."/>
            <person name="Spatafora J."/>
            <person name="Crous P."/>
            <person name="Grigoriev I."/>
        </authorList>
    </citation>
    <scope>NUCLEOTIDE SEQUENCE</scope>
    <source>
        <strain evidence="3">CBS 262.69</strain>
    </source>
</reference>
<dbReference type="EMBL" id="ML996698">
    <property type="protein sequence ID" value="KAF2399127.1"/>
    <property type="molecule type" value="Genomic_DNA"/>
</dbReference>
<accession>A0A6G1HTF6</accession>
<dbReference type="PANTHER" id="PTHR36223">
    <property type="entry name" value="BETA-LACTAMASE-TYPE TRANSPEPTIDASE FOLD DOMAIN CONTAINING PROTEIN"/>
    <property type="match status" value="1"/>
</dbReference>
<feature type="region of interest" description="Disordered" evidence="1">
    <location>
        <begin position="238"/>
        <end position="277"/>
    </location>
</feature>
<name>A0A6G1HTF6_9PEZI</name>